<evidence type="ECO:0000256" key="2">
    <source>
        <dbReference type="SAM" id="MobiDB-lite"/>
    </source>
</evidence>
<sequence length="924" mass="97479">MSSHASLAPAATGEQPATLLQRKCACGGEAAGLDGECEECRRAHALGLQPRLAVGASDDPLEREADRAAAQVLGADSASEVSPDIATPRISRQPERPAAAAEQAPGSVGQALRSAGEPLPLPARAFFEPRFGHDFARVRVHHDATAADSARDVAAHAYTVGQHIVFARGRYQPHTPSGRALLAHELAHVVQQRGAAEQPAEQALELGAPGDALEQDAHRAVQRLGAGGPAGVDGVLRRQRIQRFSVTEEAAGGCGICYGAVFGPLGTAEAGNAAHAIVQLAFVARFPRGRVELPFSSPTDENGRLDLAIVTRENGIPVRVQIGEIKAATPHGEREGMDDLDFYEDAVHDAFAVENPAVEVERLRTSIPVGRGLPMPDPLAASAGCLQQRLSVVMMRPGLFGYFCAPPFSEARRLCSCRPPRREREDVEVPVPVPAPRTVPQPHSVPGTPPVVDSVPEPRPEPQPHPTPEPETEPVPDTPPDNVVPFPGRPSPETEEEGAPQEDGEWVPQAARVGWLGAALTATSLLMRSALRNAPQAAGRRVTAYAQAFAVVALLVFYSGRAEARVGPGESPLESLLEAMRSDGIEVPPELRERLEHDEALRNALEQAAQTGDLSAAQQQIANQMMQAIAENPDAFSDEDLQVLASASEMASGGEVATQPTLEAMRAALEARHRGEPADAGGGGDADTDAGTAAEPAPAPTPAEPLPGISDELNQRLAANPEVRRLFDAMTRRGGSGPSVTDEVVERFLAIVPADLAGAEADRLIAGLGGVQEQTVDEILASLQAAVTTVRTPAGTEPDAEPSEDDTATPTPALPEPAPATAEAATPSEVGRRIAALLARSPTIGRILVPKTSLAVGQTVVTFVARQRGEYVVGAFVRLTPTQRLSDDSWRVTLHRSSWFNASGLFVEQWPATDQTTELTYANP</sequence>
<feature type="compositionally biased region" description="Acidic residues" evidence="2">
    <location>
        <begin position="798"/>
        <end position="807"/>
    </location>
</feature>
<organism evidence="4 5">
    <name type="scientific">Pseudomonas citronellolis</name>
    <dbReference type="NCBI Taxonomy" id="53408"/>
    <lineage>
        <taxon>Bacteria</taxon>
        <taxon>Pseudomonadati</taxon>
        <taxon>Pseudomonadota</taxon>
        <taxon>Gammaproteobacteria</taxon>
        <taxon>Pseudomonadales</taxon>
        <taxon>Pseudomonadaceae</taxon>
        <taxon>Pseudomonas</taxon>
    </lineage>
</organism>
<feature type="region of interest" description="Disordered" evidence="2">
    <location>
        <begin position="672"/>
        <end position="709"/>
    </location>
</feature>
<feature type="region of interest" description="Disordered" evidence="2">
    <location>
        <begin position="71"/>
        <end position="115"/>
    </location>
</feature>
<evidence type="ECO:0000259" key="3">
    <source>
        <dbReference type="Pfam" id="PF13699"/>
    </source>
</evidence>
<protein>
    <recommendedName>
        <fullName evidence="3">eCIS core domain-containing protein</fullName>
    </recommendedName>
</protein>
<feature type="region of interest" description="Disordered" evidence="2">
    <location>
        <begin position="790"/>
        <end position="827"/>
    </location>
</feature>
<accession>A0AAQ1KG88</accession>
<evidence type="ECO:0000313" key="4">
    <source>
        <dbReference type="EMBL" id="SFD04402.1"/>
    </source>
</evidence>
<gene>
    <name evidence="4" type="ORF">SAMN05216577_11558</name>
</gene>
<feature type="compositionally biased region" description="Low complexity" evidence="2">
    <location>
        <begin position="96"/>
        <end position="105"/>
    </location>
</feature>
<feature type="region of interest" description="Disordered" evidence="2">
    <location>
        <begin position="419"/>
        <end position="505"/>
    </location>
</feature>
<dbReference type="InterPro" id="IPR025295">
    <property type="entry name" value="eCIS_core_dom"/>
</dbReference>
<dbReference type="Proteomes" id="UP000183385">
    <property type="component" value="Unassembled WGS sequence"/>
</dbReference>
<dbReference type="PANTHER" id="PTHR13037:SF24">
    <property type="entry name" value="POLYCOMB PROTEIN PCL-RELATED"/>
    <property type="match status" value="1"/>
</dbReference>
<dbReference type="Pfam" id="PF13699">
    <property type="entry name" value="eCIS_core"/>
    <property type="match status" value="1"/>
</dbReference>
<feature type="domain" description="eCIS core" evidence="3">
    <location>
        <begin position="118"/>
        <end position="195"/>
    </location>
</feature>
<dbReference type="EMBL" id="FOLS01000015">
    <property type="protein sequence ID" value="SFD04402.1"/>
    <property type="molecule type" value="Genomic_DNA"/>
</dbReference>
<dbReference type="RefSeq" id="WP_074980868.1">
    <property type="nucleotide sequence ID" value="NZ_FOLS01000015.1"/>
</dbReference>
<keyword evidence="5" id="KW-1185">Reference proteome</keyword>
<comment type="caution">
    <text evidence="4">The sequence shown here is derived from an EMBL/GenBank/DDBJ whole genome shotgun (WGS) entry which is preliminary data.</text>
</comment>
<feature type="compositionally biased region" description="Acidic residues" evidence="2">
    <location>
        <begin position="493"/>
        <end position="505"/>
    </location>
</feature>
<evidence type="ECO:0000313" key="5">
    <source>
        <dbReference type="Proteomes" id="UP000183385"/>
    </source>
</evidence>
<dbReference type="PANTHER" id="PTHR13037">
    <property type="entry name" value="FORMIN"/>
    <property type="match status" value="1"/>
</dbReference>
<dbReference type="AlphaFoldDB" id="A0AAQ1KG88"/>
<keyword evidence="1" id="KW-0945">Host-virus interaction</keyword>
<reference evidence="4 5" key="1">
    <citation type="submission" date="2016-10" db="EMBL/GenBank/DDBJ databases">
        <authorList>
            <person name="Varghese N."/>
            <person name="Submissions S."/>
        </authorList>
    </citation>
    <scope>NUCLEOTIDE SEQUENCE [LARGE SCALE GENOMIC DNA]</scope>
    <source>
        <strain evidence="4 5">LMG 18378</strain>
    </source>
</reference>
<evidence type="ECO:0000256" key="1">
    <source>
        <dbReference type="ARBA" id="ARBA00022581"/>
    </source>
</evidence>
<name>A0AAQ1KG88_9PSED</name>
<proteinExistence type="predicted"/>